<sequence>MALDEPRDGDMTKEIDGFTYLVNEDFMEKVKPIKVDFVDIGFRLSCGVDFNTGSGGCSGCGTTSNCCS</sequence>
<accession>S7TQ84</accession>
<name>S7TQ84_DESML</name>
<evidence type="ECO:0000313" key="1">
    <source>
        <dbReference type="EMBL" id="EPR38800.1"/>
    </source>
</evidence>
<evidence type="ECO:0008006" key="3">
    <source>
        <dbReference type="Google" id="ProtNLM"/>
    </source>
</evidence>
<protein>
    <recommendedName>
        <fullName evidence="3">HesB/YadR/YfhF-family protein</fullName>
    </recommendedName>
</protein>
<dbReference type="EMBL" id="ATHJ01000094">
    <property type="protein sequence ID" value="EPR38800.1"/>
    <property type="molecule type" value="Genomic_DNA"/>
</dbReference>
<reference evidence="1 2" key="1">
    <citation type="journal article" date="2013" name="Genome Announc.">
        <title>Draft genome sequences for three mercury-methylating, sulfate-reducing bacteria.</title>
        <authorList>
            <person name="Brown S.D."/>
            <person name="Hurt R.A.Jr."/>
            <person name="Gilmour C.C."/>
            <person name="Elias D.A."/>
        </authorList>
    </citation>
    <scope>NUCLEOTIDE SEQUENCE [LARGE SCALE GENOMIC DNA]</scope>
    <source>
        <strain evidence="1 2">DSM 2059</strain>
    </source>
</reference>
<dbReference type="eggNOG" id="ENOG5033JFD">
    <property type="taxonomic scope" value="Bacteria"/>
</dbReference>
<comment type="caution">
    <text evidence="1">The sequence shown here is derived from an EMBL/GenBank/DDBJ whole genome shotgun (WGS) entry which is preliminary data.</text>
</comment>
<evidence type="ECO:0000313" key="2">
    <source>
        <dbReference type="Proteomes" id="UP000014977"/>
    </source>
</evidence>
<organism evidence="1 2">
    <name type="scientific">Desulfococcus multivorans DSM 2059</name>
    <dbReference type="NCBI Taxonomy" id="1121405"/>
    <lineage>
        <taxon>Bacteria</taxon>
        <taxon>Pseudomonadati</taxon>
        <taxon>Thermodesulfobacteriota</taxon>
        <taxon>Desulfobacteria</taxon>
        <taxon>Desulfobacterales</taxon>
        <taxon>Desulfococcaceae</taxon>
        <taxon>Desulfococcus</taxon>
    </lineage>
</organism>
<gene>
    <name evidence="1" type="ORF">dsmv_0210</name>
</gene>
<proteinExistence type="predicted"/>
<keyword evidence="2" id="KW-1185">Reference proteome</keyword>
<dbReference type="AlphaFoldDB" id="S7TQ84"/>
<dbReference type="Proteomes" id="UP000014977">
    <property type="component" value="Unassembled WGS sequence"/>
</dbReference>